<feature type="compositionally biased region" description="Basic and acidic residues" evidence="1">
    <location>
        <begin position="12"/>
        <end position="22"/>
    </location>
</feature>
<organism evidence="2 3">
    <name type="scientific">Nocardioides bigeumensis</name>
    <dbReference type="NCBI Taxonomy" id="433657"/>
    <lineage>
        <taxon>Bacteria</taxon>
        <taxon>Bacillati</taxon>
        <taxon>Actinomycetota</taxon>
        <taxon>Actinomycetes</taxon>
        <taxon>Propionibacteriales</taxon>
        <taxon>Nocardioidaceae</taxon>
        <taxon>Nocardioides</taxon>
    </lineage>
</organism>
<proteinExistence type="predicted"/>
<accession>A0ABN2YNT2</accession>
<dbReference type="EMBL" id="BAAAQQ010000013">
    <property type="protein sequence ID" value="GAA2130202.1"/>
    <property type="molecule type" value="Genomic_DNA"/>
</dbReference>
<gene>
    <name evidence="2" type="ORF">GCM10009843_32590</name>
</gene>
<reference evidence="2 3" key="1">
    <citation type="journal article" date="2019" name="Int. J. Syst. Evol. Microbiol.">
        <title>The Global Catalogue of Microorganisms (GCM) 10K type strain sequencing project: providing services to taxonomists for standard genome sequencing and annotation.</title>
        <authorList>
            <consortium name="The Broad Institute Genomics Platform"/>
            <consortium name="The Broad Institute Genome Sequencing Center for Infectious Disease"/>
            <person name="Wu L."/>
            <person name="Ma J."/>
        </authorList>
    </citation>
    <scope>NUCLEOTIDE SEQUENCE [LARGE SCALE GENOMIC DNA]</scope>
    <source>
        <strain evidence="2 3">JCM 16021</strain>
    </source>
</reference>
<evidence type="ECO:0000313" key="2">
    <source>
        <dbReference type="EMBL" id="GAA2130202.1"/>
    </source>
</evidence>
<comment type="caution">
    <text evidence="2">The sequence shown here is derived from an EMBL/GenBank/DDBJ whole genome shotgun (WGS) entry which is preliminary data.</text>
</comment>
<dbReference type="Proteomes" id="UP001500575">
    <property type="component" value="Unassembled WGS sequence"/>
</dbReference>
<evidence type="ECO:0000256" key="1">
    <source>
        <dbReference type="SAM" id="MobiDB-lite"/>
    </source>
</evidence>
<protein>
    <submittedName>
        <fullName evidence="2">Uncharacterized protein</fullName>
    </submittedName>
</protein>
<evidence type="ECO:0000313" key="3">
    <source>
        <dbReference type="Proteomes" id="UP001500575"/>
    </source>
</evidence>
<feature type="region of interest" description="Disordered" evidence="1">
    <location>
        <begin position="1"/>
        <end position="35"/>
    </location>
</feature>
<keyword evidence="3" id="KW-1185">Reference proteome</keyword>
<sequence>MTVEGVEAQVAGERHPLTRVDDEVQTPKPPRDHIERLCVGDDQRGMRLASRGERLLDADMDLSPSPSA</sequence>
<name>A0ABN2YNT2_9ACTN</name>